<name>A0A537LHY7_9BACT</name>
<dbReference type="AlphaFoldDB" id="A0A537LHY7"/>
<evidence type="ECO:0000313" key="2">
    <source>
        <dbReference type="Proteomes" id="UP000318661"/>
    </source>
</evidence>
<accession>A0A537LHY7</accession>
<organism evidence="1 2">
    <name type="scientific">Candidatus Segetimicrobium genomatis</name>
    <dbReference type="NCBI Taxonomy" id="2569760"/>
    <lineage>
        <taxon>Bacteria</taxon>
        <taxon>Bacillati</taxon>
        <taxon>Candidatus Sysuimicrobiota</taxon>
        <taxon>Candidatus Sysuimicrobiia</taxon>
        <taxon>Candidatus Sysuimicrobiales</taxon>
        <taxon>Candidatus Segetimicrobiaceae</taxon>
        <taxon>Candidatus Segetimicrobium</taxon>
    </lineage>
</organism>
<proteinExistence type="predicted"/>
<dbReference type="EMBL" id="VBAJ01000164">
    <property type="protein sequence ID" value="TMJ07600.1"/>
    <property type="molecule type" value="Genomic_DNA"/>
</dbReference>
<evidence type="ECO:0000313" key="1">
    <source>
        <dbReference type="EMBL" id="TMJ07600.1"/>
    </source>
</evidence>
<dbReference type="Proteomes" id="UP000318661">
    <property type="component" value="Unassembled WGS sequence"/>
</dbReference>
<gene>
    <name evidence="1" type="ORF">E6G99_06275</name>
</gene>
<protein>
    <submittedName>
        <fullName evidence="1">Uncharacterized protein</fullName>
    </submittedName>
</protein>
<comment type="caution">
    <text evidence="1">The sequence shown here is derived from an EMBL/GenBank/DDBJ whole genome shotgun (WGS) entry which is preliminary data.</text>
</comment>
<reference evidence="1 2" key="1">
    <citation type="journal article" date="2019" name="Nat. Microbiol.">
        <title>Mediterranean grassland soil C-N compound turnover is dependent on rainfall and depth, and is mediated by genomically divergent microorganisms.</title>
        <authorList>
            <person name="Diamond S."/>
            <person name="Andeer P.F."/>
            <person name="Li Z."/>
            <person name="Crits-Christoph A."/>
            <person name="Burstein D."/>
            <person name="Anantharaman K."/>
            <person name="Lane K.R."/>
            <person name="Thomas B.C."/>
            <person name="Pan C."/>
            <person name="Northen T.R."/>
            <person name="Banfield J.F."/>
        </authorList>
    </citation>
    <scope>NUCLEOTIDE SEQUENCE [LARGE SCALE GENOMIC DNA]</scope>
    <source>
        <strain evidence="1">NP_2</strain>
    </source>
</reference>
<sequence length="94" mass="10409">MARPTIVVDGCIWKVYPTGRITVYGKDEFGLLFELGTGPERKRRFTRYSPLGSRSTDASLAELTERQLLEFFHQSQPAWTSPEGGYGGALNGAP</sequence>